<dbReference type="Proteomes" id="UP001465976">
    <property type="component" value="Unassembled WGS sequence"/>
</dbReference>
<sequence>MKIESLLNPATPSSVNQSTSSASDANINSFPDSIRYNVSLNKDTILSTLYTYSIGAHVPYPQTSNTRENPKGHLFAIDQSNWQDPTNDLAYSQGNPQGQRKPMYVSVLKDSYGKMVPCVRKYHTCQGIKYCEHVNADNAFRSHSEVDFQAYRDQEYSLSRSPPSRDILEATLGLWVTYRDKGCFGELIETTECSPVELEALNKVRATPEKARRGARVKETCKGRLNLTTYDQNLLIRCEHWSRSLRKHTSDTISASKYDLKYFWALLHRNKSTTTSYEVGMRNQGYGPLAQCTTIRNVSSVSIRCPANHHRSQNGDLLMSELRTWECHSKFTVYVPYPEHRQQCPWILLVCRDPHTHAVPALLKTPSSIRSQIALFLEQLDNLANLTTRRLLRSDVAKIFLRSQLPFLESPSFIDLHCSLNNRDHLQALIDHVQSKRFPNGTGWKGKLVVIIS</sequence>
<protein>
    <submittedName>
        <fullName evidence="2">Uncharacterized protein</fullName>
    </submittedName>
</protein>
<organism evidence="2 3">
    <name type="scientific">Marasmius crinis-equi</name>
    <dbReference type="NCBI Taxonomy" id="585013"/>
    <lineage>
        <taxon>Eukaryota</taxon>
        <taxon>Fungi</taxon>
        <taxon>Dikarya</taxon>
        <taxon>Basidiomycota</taxon>
        <taxon>Agaricomycotina</taxon>
        <taxon>Agaricomycetes</taxon>
        <taxon>Agaricomycetidae</taxon>
        <taxon>Agaricales</taxon>
        <taxon>Marasmiineae</taxon>
        <taxon>Marasmiaceae</taxon>
        <taxon>Marasmius</taxon>
    </lineage>
</organism>
<accession>A0ABR3EQP8</accession>
<reference evidence="2 3" key="1">
    <citation type="submission" date="2024-02" db="EMBL/GenBank/DDBJ databases">
        <title>A draft genome for the cacao thread blight pathogen Marasmius crinis-equi.</title>
        <authorList>
            <person name="Cohen S.P."/>
            <person name="Baruah I.K."/>
            <person name="Amoako-Attah I."/>
            <person name="Bukari Y."/>
            <person name="Meinhardt L.W."/>
            <person name="Bailey B.A."/>
        </authorList>
    </citation>
    <scope>NUCLEOTIDE SEQUENCE [LARGE SCALE GENOMIC DNA]</scope>
    <source>
        <strain evidence="2 3">GH-76</strain>
    </source>
</reference>
<comment type="caution">
    <text evidence="2">The sequence shown here is derived from an EMBL/GenBank/DDBJ whole genome shotgun (WGS) entry which is preliminary data.</text>
</comment>
<feature type="compositionally biased region" description="Polar residues" evidence="1">
    <location>
        <begin position="8"/>
        <end position="26"/>
    </location>
</feature>
<proteinExistence type="predicted"/>
<evidence type="ECO:0000313" key="3">
    <source>
        <dbReference type="Proteomes" id="UP001465976"/>
    </source>
</evidence>
<name>A0ABR3EQP8_9AGAR</name>
<keyword evidence="3" id="KW-1185">Reference proteome</keyword>
<dbReference type="EMBL" id="JBAHYK010002367">
    <property type="protein sequence ID" value="KAL0565214.1"/>
    <property type="molecule type" value="Genomic_DNA"/>
</dbReference>
<evidence type="ECO:0000313" key="2">
    <source>
        <dbReference type="EMBL" id="KAL0565214.1"/>
    </source>
</evidence>
<feature type="region of interest" description="Disordered" evidence="1">
    <location>
        <begin position="1"/>
        <end position="26"/>
    </location>
</feature>
<evidence type="ECO:0000256" key="1">
    <source>
        <dbReference type="SAM" id="MobiDB-lite"/>
    </source>
</evidence>
<gene>
    <name evidence="2" type="ORF">V5O48_016813</name>
</gene>